<dbReference type="GO" id="GO:0005524">
    <property type="term" value="F:ATP binding"/>
    <property type="evidence" value="ECO:0007669"/>
    <property type="project" value="UniProtKB-UniRule"/>
</dbReference>
<name>A0A1T4KY73_9LACT</name>
<evidence type="ECO:0000313" key="12">
    <source>
        <dbReference type="EMBL" id="SJZ47376.1"/>
    </source>
</evidence>
<dbReference type="UniPathway" id="UPA00060">
    <property type="reaction ID" value="UER00139"/>
</dbReference>
<evidence type="ECO:0000256" key="11">
    <source>
        <dbReference type="HAMAP-Rule" id="MF_00228"/>
    </source>
</evidence>
<gene>
    <name evidence="11" type="primary">thiM</name>
    <name evidence="12" type="ORF">SAMN02746011_00883</name>
</gene>
<feature type="binding site" evidence="11">
    <location>
        <position position="167"/>
    </location>
    <ligand>
        <name>ATP</name>
        <dbReference type="ChEBI" id="CHEBI:30616"/>
    </ligand>
</feature>
<dbReference type="RefSeq" id="WP_078755675.1">
    <property type="nucleotide sequence ID" value="NZ_FUWO01000006.1"/>
</dbReference>
<reference evidence="13" key="1">
    <citation type="submission" date="2017-02" db="EMBL/GenBank/DDBJ databases">
        <authorList>
            <person name="Varghese N."/>
            <person name="Submissions S."/>
        </authorList>
    </citation>
    <scope>NUCLEOTIDE SEQUENCE [LARGE SCALE GENOMIC DNA]</scope>
    <source>
        <strain evidence="13">DSM 15739</strain>
    </source>
</reference>
<keyword evidence="8 11" id="KW-0067">ATP-binding</keyword>
<dbReference type="GO" id="GO:0000287">
    <property type="term" value="F:magnesium ion binding"/>
    <property type="evidence" value="ECO:0007669"/>
    <property type="project" value="UniProtKB-UniRule"/>
</dbReference>
<keyword evidence="4 11" id="KW-0808">Transferase</keyword>
<dbReference type="STRING" id="1121925.SAMN02746011_00883"/>
<feature type="binding site" evidence="11">
    <location>
        <position position="194"/>
    </location>
    <ligand>
        <name>substrate</name>
    </ligand>
</feature>
<feature type="binding site" evidence="11">
    <location>
        <position position="121"/>
    </location>
    <ligand>
        <name>ATP</name>
        <dbReference type="ChEBI" id="CHEBI:30616"/>
    </ligand>
</feature>
<proteinExistence type="inferred from homology"/>
<evidence type="ECO:0000256" key="1">
    <source>
        <dbReference type="ARBA" id="ARBA00001771"/>
    </source>
</evidence>
<evidence type="ECO:0000256" key="5">
    <source>
        <dbReference type="ARBA" id="ARBA00022723"/>
    </source>
</evidence>
<evidence type="ECO:0000256" key="6">
    <source>
        <dbReference type="ARBA" id="ARBA00022741"/>
    </source>
</evidence>
<dbReference type="PRINTS" id="PR01099">
    <property type="entry name" value="HYETHTZKNASE"/>
</dbReference>
<dbReference type="Pfam" id="PF02110">
    <property type="entry name" value="HK"/>
    <property type="match status" value="1"/>
</dbReference>
<comment type="catalytic activity">
    <reaction evidence="1 11">
        <text>5-(2-hydroxyethyl)-4-methylthiazole + ATP = 4-methyl-5-(2-phosphooxyethyl)-thiazole + ADP + H(+)</text>
        <dbReference type="Rhea" id="RHEA:24212"/>
        <dbReference type="ChEBI" id="CHEBI:15378"/>
        <dbReference type="ChEBI" id="CHEBI:17957"/>
        <dbReference type="ChEBI" id="CHEBI:30616"/>
        <dbReference type="ChEBI" id="CHEBI:58296"/>
        <dbReference type="ChEBI" id="CHEBI:456216"/>
        <dbReference type="EC" id="2.7.1.50"/>
    </reaction>
</comment>
<sequence length="283" mass="30144">MHEQMTFYLNQIVEQNPLINCLTNKVTTNFQANALLAIGASPIMTDEPDASPLVSAQSQAIVINIGSPFNQDKMEAIELSIKAAIDKQIPVIIDPVGVAALSNRLAYIEHLLSEYEIAAVCGNYSEIAALAGAKSNGKGVDGGHPEGEMTDHLLKVANLYQTVVVATGKTDYIANQTAVYAHQYGDALLGYVTGTGCVATTIVAAFISQAPTPADYLTAATLATGFYAWCGGRAVQLTTGPGDLPIHLLNQLYEHSVKANNKKTSDKELTNLTITQERMSSND</sequence>
<keyword evidence="9 11" id="KW-0460">Magnesium</keyword>
<dbReference type="GO" id="GO:0004417">
    <property type="term" value="F:hydroxyethylthiazole kinase activity"/>
    <property type="evidence" value="ECO:0007669"/>
    <property type="project" value="UniProtKB-UniRule"/>
</dbReference>
<evidence type="ECO:0000256" key="8">
    <source>
        <dbReference type="ARBA" id="ARBA00022840"/>
    </source>
</evidence>
<protein>
    <recommendedName>
        <fullName evidence="11">Hydroxyethylthiazole kinase</fullName>
        <ecNumber evidence="11">2.7.1.50</ecNumber>
    </recommendedName>
    <alternativeName>
        <fullName evidence="11">4-methyl-5-beta-hydroxyethylthiazole kinase</fullName>
        <shortName evidence="11">TH kinase</shortName>
        <shortName evidence="11">Thz kinase</shortName>
    </alternativeName>
</protein>
<dbReference type="InterPro" id="IPR000417">
    <property type="entry name" value="Hyethyz_kinase"/>
</dbReference>
<comment type="cofactor">
    <cofactor evidence="2 11">
        <name>Mg(2+)</name>
        <dbReference type="ChEBI" id="CHEBI:18420"/>
    </cofactor>
</comment>
<dbReference type="SUPFAM" id="SSF53613">
    <property type="entry name" value="Ribokinase-like"/>
    <property type="match status" value="1"/>
</dbReference>
<dbReference type="EMBL" id="FUWO01000006">
    <property type="protein sequence ID" value="SJZ47376.1"/>
    <property type="molecule type" value="Genomic_DNA"/>
</dbReference>
<evidence type="ECO:0000256" key="3">
    <source>
        <dbReference type="ARBA" id="ARBA00004868"/>
    </source>
</evidence>
<dbReference type="InterPro" id="IPR029056">
    <property type="entry name" value="Ribokinase-like"/>
</dbReference>
<organism evidence="12 13">
    <name type="scientific">Globicatella sulfidifaciens DSM 15739</name>
    <dbReference type="NCBI Taxonomy" id="1121925"/>
    <lineage>
        <taxon>Bacteria</taxon>
        <taxon>Bacillati</taxon>
        <taxon>Bacillota</taxon>
        <taxon>Bacilli</taxon>
        <taxon>Lactobacillales</taxon>
        <taxon>Aerococcaceae</taxon>
        <taxon>Globicatella</taxon>
    </lineage>
</organism>
<comment type="similarity">
    <text evidence="11">Belongs to the Thz kinase family.</text>
</comment>
<dbReference type="EC" id="2.7.1.50" evidence="11"/>
<evidence type="ECO:0000256" key="9">
    <source>
        <dbReference type="ARBA" id="ARBA00022842"/>
    </source>
</evidence>
<keyword evidence="6 11" id="KW-0547">Nucleotide-binding</keyword>
<evidence type="ECO:0000256" key="2">
    <source>
        <dbReference type="ARBA" id="ARBA00001946"/>
    </source>
</evidence>
<dbReference type="AlphaFoldDB" id="A0A1T4KY73"/>
<feature type="binding site" evidence="11">
    <location>
        <position position="44"/>
    </location>
    <ligand>
        <name>substrate</name>
    </ligand>
</feature>
<evidence type="ECO:0000256" key="10">
    <source>
        <dbReference type="ARBA" id="ARBA00022977"/>
    </source>
</evidence>
<dbReference type="PIRSF" id="PIRSF000513">
    <property type="entry name" value="Thz_kinase"/>
    <property type="match status" value="1"/>
</dbReference>
<dbReference type="Gene3D" id="3.40.1190.20">
    <property type="match status" value="1"/>
</dbReference>
<dbReference type="OrthoDB" id="9778146at2"/>
<dbReference type="GO" id="GO:0009229">
    <property type="term" value="P:thiamine diphosphate biosynthetic process"/>
    <property type="evidence" value="ECO:0007669"/>
    <property type="project" value="UniProtKB-UniRule"/>
</dbReference>
<dbReference type="GO" id="GO:0009228">
    <property type="term" value="P:thiamine biosynthetic process"/>
    <property type="evidence" value="ECO:0007669"/>
    <property type="project" value="UniProtKB-KW"/>
</dbReference>
<keyword evidence="7 11" id="KW-0418">Kinase</keyword>
<comment type="pathway">
    <text evidence="3 11">Cofactor biosynthesis; thiamine diphosphate biosynthesis; 4-methyl-5-(2-phosphoethyl)-thiazole from 5-(2-hydroxyethyl)-4-methylthiazole: step 1/1.</text>
</comment>
<dbReference type="Proteomes" id="UP000189941">
    <property type="component" value="Unassembled WGS sequence"/>
</dbReference>
<keyword evidence="10 11" id="KW-0784">Thiamine biosynthesis</keyword>
<keyword evidence="13" id="KW-1185">Reference proteome</keyword>
<dbReference type="HAMAP" id="MF_00228">
    <property type="entry name" value="Thz_kinase"/>
    <property type="match status" value="1"/>
</dbReference>
<accession>A0A1T4KY73</accession>
<comment type="function">
    <text evidence="11">Catalyzes the phosphorylation of the hydroxyl group of 4-methyl-5-beta-hydroxyethylthiazole (THZ).</text>
</comment>
<keyword evidence="5 11" id="KW-0479">Metal-binding</keyword>
<dbReference type="CDD" id="cd01170">
    <property type="entry name" value="THZ_kinase"/>
    <property type="match status" value="1"/>
</dbReference>
<dbReference type="NCBIfam" id="NF006830">
    <property type="entry name" value="PRK09355.1"/>
    <property type="match status" value="1"/>
</dbReference>
<evidence type="ECO:0000313" key="13">
    <source>
        <dbReference type="Proteomes" id="UP000189941"/>
    </source>
</evidence>
<evidence type="ECO:0000256" key="7">
    <source>
        <dbReference type="ARBA" id="ARBA00022777"/>
    </source>
</evidence>
<evidence type="ECO:0000256" key="4">
    <source>
        <dbReference type="ARBA" id="ARBA00022679"/>
    </source>
</evidence>